<dbReference type="PIRSF" id="PIRSF029958">
    <property type="entry name" value="Necrosis-inducing_protein"/>
    <property type="match status" value="1"/>
</dbReference>
<evidence type="ECO:0000313" key="3">
    <source>
        <dbReference type="Proteomes" id="UP000501179"/>
    </source>
</evidence>
<organism evidence="2 3">
    <name type="scientific">Streptomyces liangshanensis</name>
    <dbReference type="NCBI Taxonomy" id="2717324"/>
    <lineage>
        <taxon>Bacteria</taxon>
        <taxon>Bacillati</taxon>
        <taxon>Actinomycetota</taxon>
        <taxon>Actinomycetes</taxon>
        <taxon>Kitasatosporales</taxon>
        <taxon>Streptomycetaceae</taxon>
        <taxon>Streptomyces</taxon>
    </lineage>
</organism>
<reference evidence="2 3" key="1">
    <citation type="submission" date="2020-03" db="EMBL/GenBank/DDBJ databases">
        <title>A novel species.</title>
        <authorList>
            <person name="Gao J."/>
        </authorList>
    </citation>
    <scope>NUCLEOTIDE SEQUENCE [LARGE SCALE GENOMIC DNA]</scope>
    <source>
        <strain evidence="2 3">QMT-12</strain>
    </source>
</reference>
<proteinExistence type="predicted"/>
<keyword evidence="3" id="KW-1185">Reference proteome</keyword>
<gene>
    <name evidence="2" type="ORF">HA039_33295</name>
</gene>
<dbReference type="InterPro" id="IPR008701">
    <property type="entry name" value="NPP1"/>
</dbReference>
<dbReference type="PANTHER" id="PTHR33657:SF6">
    <property type="entry name" value="SECRETED PROTEIN"/>
    <property type="match status" value="1"/>
</dbReference>
<dbReference type="KEGG" id="slia:HA039_33295"/>
<dbReference type="Pfam" id="PF05630">
    <property type="entry name" value="NPP1"/>
    <property type="match status" value="1"/>
</dbReference>
<protein>
    <recommendedName>
        <fullName evidence="4">Necrosis inducing protein (NPP1)</fullName>
    </recommendedName>
</protein>
<dbReference type="AlphaFoldDB" id="A0A6G9H7K9"/>
<sequence length="288" mass="31335">MRSLLRQAPSVETEVRSSGTSDAPVAASRPSVLKRGAARFATVLGATVLAVVIPASMAHADPPRNLPQNAGGWEQSFSPAYDYDTDGCYATPAIGPDGTLAPGLNTTGAVNGSCRDQSDLDNSQTYARSKCNNGWCAVVYASYFEKDQAVAGSGLGGHRHDWEHVISWINQSTNQVEYVTTTQHSSQVTYPRSQVRFDGTHPKVVFHKDGLSTHFFRLANNNDEPPENHYHNWRYPPLVDWNGWPTTALRDKLMNADFGSATIKINEGRFVGLLTNSKPAGIAFNPQG</sequence>
<feature type="region of interest" description="Disordered" evidence="1">
    <location>
        <begin position="1"/>
        <end position="29"/>
    </location>
</feature>
<dbReference type="EMBL" id="CP050177">
    <property type="protein sequence ID" value="QIQ06538.1"/>
    <property type="molecule type" value="Genomic_DNA"/>
</dbReference>
<name>A0A6G9H7K9_9ACTN</name>
<accession>A0A6G9H7K9</accession>
<dbReference type="Proteomes" id="UP000501179">
    <property type="component" value="Chromosome"/>
</dbReference>
<dbReference type="RefSeq" id="WP_167035743.1">
    <property type="nucleotide sequence ID" value="NZ_CP050177.1"/>
</dbReference>
<evidence type="ECO:0000313" key="2">
    <source>
        <dbReference type="EMBL" id="QIQ06538.1"/>
    </source>
</evidence>
<dbReference type="PANTHER" id="PTHR33657">
    <property type="entry name" value="DOMAIN PROTEIN, PUTATIVE (AFU_ORTHOLOGUE AFUA_5G00600)-RELATED"/>
    <property type="match status" value="1"/>
</dbReference>
<evidence type="ECO:0000256" key="1">
    <source>
        <dbReference type="SAM" id="MobiDB-lite"/>
    </source>
</evidence>
<evidence type="ECO:0008006" key="4">
    <source>
        <dbReference type="Google" id="ProtNLM"/>
    </source>
</evidence>